<feature type="domain" description="TonB C-terminal" evidence="10">
    <location>
        <begin position="41"/>
        <end position="133"/>
    </location>
</feature>
<evidence type="ECO:0000256" key="3">
    <source>
        <dbReference type="ARBA" id="ARBA00022448"/>
    </source>
</evidence>
<dbReference type="NCBIfam" id="TIGR01352">
    <property type="entry name" value="tonB_Cterm"/>
    <property type="match status" value="1"/>
</dbReference>
<keyword evidence="9" id="KW-0472">Membrane</keyword>
<dbReference type="EMBL" id="FOZL01000002">
    <property type="protein sequence ID" value="SFS21127.1"/>
    <property type="molecule type" value="Genomic_DNA"/>
</dbReference>
<evidence type="ECO:0000256" key="4">
    <source>
        <dbReference type="ARBA" id="ARBA00022475"/>
    </source>
</evidence>
<dbReference type="Gene3D" id="3.30.1150.10">
    <property type="match status" value="1"/>
</dbReference>
<comment type="subcellular location">
    <subcellularLocation>
        <location evidence="1">Cell inner membrane</location>
        <topology evidence="1">Single-pass membrane protein</topology>
        <orientation evidence="1">Periplasmic side</orientation>
    </subcellularLocation>
</comment>
<evidence type="ECO:0000313" key="12">
    <source>
        <dbReference type="Proteomes" id="UP000199024"/>
    </source>
</evidence>
<evidence type="ECO:0000256" key="2">
    <source>
        <dbReference type="ARBA" id="ARBA00006555"/>
    </source>
</evidence>
<dbReference type="PROSITE" id="PS52015">
    <property type="entry name" value="TONB_CTD"/>
    <property type="match status" value="1"/>
</dbReference>
<dbReference type="GO" id="GO:0015031">
    <property type="term" value="P:protein transport"/>
    <property type="evidence" value="ECO:0007669"/>
    <property type="project" value="UniProtKB-KW"/>
</dbReference>
<keyword evidence="7" id="KW-0653">Protein transport</keyword>
<evidence type="ECO:0000259" key="10">
    <source>
        <dbReference type="PROSITE" id="PS52015"/>
    </source>
</evidence>
<dbReference type="GO" id="GO:0098797">
    <property type="term" value="C:plasma membrane protein complex"/>
    <property type="evidence" value="ECO:0007669"/>
    <property type="project" value="TreeGrafter"/>
</dbReference>
<dbReference type="PROSITE" id="PS51257">
    <property type="entry name" value="PROKAR_LIPOPROTEIN"/>
    <property type="match status" value="1"/>
</dbReference>
<evidence type="ECO:0000256" key="7">
    <source>
        <dbReference type="ARBA" id="ARBA00022927"/>
    </source>
</evidence>
<dbReference type="GO" id="GO:0055085">
    <property type="term" value="P:transmembrane transport"/>
    <property type="evidence" value="ECO:0007669"/>
    <property type="project" value="InterPro"/>
</dbReference>
<proteinExistence type="inferred from homology"/>
<dbReference type="PANTHER" id="PTHR33446:SF2">
    <property type="entry name" value="PROTEIN TONB"/>
    <property type="match status" value="1"/>
</dbReference>
<sequence length="133" mass="14181">MEIRKRIGICLLGFILLAVGCRRSHPDTDNLESNGPALKGIPILTGSILQKVSPVYPPVAKAAGVEGTVILHAIIAADGSVESLDVISGPLMLRGAAVDAVKQWVYAPYMLNGVPRRVDTTVTVNFRFNNSSK</sequence>
<keyword evidence="6" id="KW-0812">Transmembrane</keyword>
<dbReference type="PRINTS" id="PR01374">
    <property type="entry name" value="TONBPROTEIN"/>
</dbReference>
<dbReference type="InterPro" id="IPR006260">
    <property type="entry name" value="TonB/TolA_C"/>
</dbReference>
<dbReference type="InterPro" id="IPR051045">
    <property type="entry name" value="TonB-dependent_transducer"/>
</dbReference>
<dbReference type="GO" id="GO:0030288">
    <property type="term" value="C:outer membrane-bounded periplasmic space"/>
    <property type="evidence" value="ECO:0007669"/>
    <property type="project" value="InterPro"/>
</dbReference>
<accession>A0A1I6MZQ9</accession>
<evidence type="ECO:0000256" key="6">
    <source>
        <dbReference type="ARBA" id="ARBA00022692"/>
    </source>
</evidence>
<evidence type="ECO:0000256" key="8">
    <source>
        <dbReference type="ARBA" id="ARBA00022989"/>
    </source>
</evidence>
<dbReference type="InterPro" id="IPR003538">
    <property type="entry name" value="TonB"/>
</dbReference>
<evidence type="ECO:0000256" key="1">
    <source>
        <dbReference type="ARBA" id="ARBA00004383"/>
    </source>
</evidence>
<dbReference type="STRING" id="474950.SAMN05421771_4051"/>
<dbReference type="SUPFAM" id="SSF74653">
    <property type="entry name" value="TolA/TonB C-terminal domain"/>
    <property type="match status" value="1"/>
</dbReference>
<keyword evidence="8" id="KW-1133">Transmembrane helix</keyword>
<dbReference type="GO" id="GO:0015891">
    <property type="term" value="P:siderophore transport"/>
    <property type="evidence" value="ECO:0007669"/>
    <property type="project" value="InterPro"/>
</dbReference>
<dbReference type="AlphaFoldDB" id="A0A1I6MZQ9"/>
<evidence type="ECO:0000313" key="11">
    <source>
        <dbReference type="EMBL" id="SFS21127.1"/>
    </source>
</evidence>
<organism evidence="11 12">
    <name type="scientific">Granulicella pectinivorans</name>
    <dbReference type="NCBI Taxonomy" id="474950"/>
    <lineage>
        <taxon>Bacteria</taxon>
        <taxon>Pseudomonadati</taxon>
        <taxon>Acidobacteriota</taxon>
        <taxon>Terriglobia</taxon>
        <taxon>Terriglobales</taxon>
        <taxon>Acidobacteriaceae</taxon>
        <taxon>Granulicella</taxon>
    </lineage>
</organism>
<dbReference type="PANTHER" id="PTHR33446">
    <property type="entry name" value="PROTEIN TONB-RELATED"/>
    <property type="match status" value="1"/>
</dbReference>
<protein>
    <submittedName>
        <fullName evidence="11">TonB family C-terminal domain-containing protein</fullName>
    </submittedName>
</protein>
<evidence type="ECO:0000256" key="9">
    <source>
        <dbReference type="ARBA" id="ARBA00023136"/>
    </source>
</evidence>
<keyword evidence="5" id="KW-0997">Cell inner membrane</keyword>
<keyword evidence="3" id="KW-0813">Transport</keyword>
<dbReference type="InterPro" id="IPR037682">
    <property type="entry name" value="TonB_C"/>
</dbReference>
<dbReference type="GO" id="GO:0031992">
    <property type="term" value="F:energy transducer activity"/>
    <property type="evidence" value="ECO:0007669"/>
    <property type="project" value="InterPro"/>
</dbReference>
<dbReference type="Proteomes" id="UP000199024">
    <property type="component" value="Unassembled WGS sequence"/>
</dbReference>
<keyword evidence="12" id="KW-1185">Reference proteome</keyword>
<comment type="similarity">
    <text evidence="2">Belongs to the TonB family.</text>
</comment>
<gene>
    <name evidence="11" type="ORF">SAMN05421771_4051</name>
</gene>
<name>A0A1I6MZQ9_9BACT</name>
<reference evidence="11 12" key="1">
    <citation type="submission" date="2016-10" db="EMBL/GenBank/DDBJ databases">
        <authorList>
            <person name="de Groot N.N."/>
        </authorList>
    </citation>
    <scope>NUCLEOTIDE SEQUENCE [LARGE SCALE GENOMIC DNA]</scope>
    <source>
        <strain evidence="11 12">DSM 21001</strain>
    </source>
</reference>
<dbReference type="Pfam" id="PF03544">
    <property type="entry name" value="TonB_C"/>
    <property type="match status" value="1"/>
</dbReference>
<keyword evidence="4" id="KW-1003">Cell membrane</keyword>
<evidence type="ECO:0000256" key="5">
    <source>
        <dbReference type="ARBA" id="ARBA00022519"/>
    </source>
</evidence>